<dbReference type="Proteomes" id="UP001174209">
    <property type="component" value="Unassembled WGS sequence"/>
</dbReference>
<organism evidence="1 2">
    <name type="scientific">Arthrobacter burdickii</name>
    <dbReference type="NCBI Taxonomy" id="3035920"/>
    <lineage>
        <taxon>Bacteria</taxon>
        <taxon>Bacillati</taxon>
        <taxon>Actinomycetota</taxon>
        <taxon>Actinomycetes</taxon>
        <taxon>Micrococcales</taxon>
        <taxon>Micrococcaceae</taxon>
        <taxon>Arthrobacter</taxon>
    </lineage>
</organism>
<dbReference type="RefSeq" id="WP_301225603.1">
    <property type="nucleotide sequence ID" value="NZ_JAROCG010000001.1"/>
</dbReference>
<comment type="caution">
    <text evidence="1">The sequence shown here is derived from an EMBL/GenBank/DDBJ whole genome shotgun (WGS) entry which is preliminary data.</text>
</comment>
<dbReference type="EMBL" id="JAROCG010000001">
    <property type="protein sequence ID" value="MDN4610434.1"/>
    <property type="molecule type" value="Genomic_DNA"/>
</dbReference>
<keyword evidence="2" id="KW-1185">Reference proteome</keyword>
<gene>
    <name evidence="1" type="ORF">P5G52_06080</name>
</gene>
<protein>
    <submittedName>
        <fullName evidence="1">Uncharacterized protein</fullName>
    </submittedName>
</protein>
<evidence type="ECO:0000313" key="1">
    <source>
        <dbReference type="EMBL" id="MDN4610434.1"/>
    </source>
</evidence>
<proteinExistence type="predicted"/>
<reference evidence="1" key="1">
    <citation type="submission" date="2023-06" db="EMBL/GenBank/DDBJ databases">
        <title>MT1 and MT2 Draft Genomes of Novel Species.</title>
        <authorList>
            <person name="Venkateswaran K."/>
        </authorList>
    </citation>
    <scope>NUCLEOTIDE SEQUENCE</scope>
    <source>
        <strain evidence="1">IIF3SC-B10</strain>
    </source>
</reference>
<accession>A0ABT8JZ39</accession>
<sequence>MFSAEVSLLAADAFDDASAVDDPVDSAVASVVASAVAVEDVLEDVSVVEVEAVPGTLQAASEPARVSAATEDTNLRQ</sequence>
<name>A0ABT8JZ39_9MICC</name>
<evidence type="ECO:0000313" key="2">
    <source>
        <dbReference type="Proteomes" id="UP001174209"/>
    </source>
</evidence>